<evidence type="ECO:0000256" key="1">
    <source>
        <dbReference type="ARBA" id="ARBA00004635"/>
    </source>
</evidence>
<evidence type="ECO:0000256" key="7">
    <source>
        <dbReference type="ARBA" id="ARBA00023288"/>
    </source>
</evidence>
<comment type="subcellular location">
    <subcellularLocation>
        <location evidence="1">Membrane</location>
        <topology evidence="1">Lipid-anchor</topology>
    </subcellularLocation>
</comment>
<evidence type="ECO:0000256" key="3">
    <source>
        <dbReference type="ARBA" id="ARBA00022544"/>
    </source>
</evidence>
<dbReference type="Pfam" id="PF25198">
    <property type="entry name" value="Spore_GerAC_N"/>
    <property type="match status" value="1"/>
</dbReference>
<dbReference type="PANTHER" id="PTHR35789">
    <property type="entry name" value="SPORE GERMINATION PROTEIN B3"/>
    <property type="match status" value="1"/>
</dbReference>
<dbReference type="Pfam" id="PF05504">
    <property type="entry name" value="Spore_GerAC"/>
    <property type="match status" value="1"/>
</dbReference>
<evidence type="ECO:0000313" key="10">
    <source>
        <dbReference type="EMBL" id="MCZ8511608.1"/>
    </source>
</evidence>
<sequence length="399" mass="44702">MKPVVTLFLCAVLLLVTTGCWNRRELNELAIVVALGIDKAGTQYKVSVQVVDPTQIAEQKGAGANRAPVTMYTATGKTVIEALRKMTTISPRKMYLSHMRILVFGEALARDGIAKTLDLVSRGRELRTDFFIVVSKGSTAEDVLKILTSIEKIPANHLYASLETAQNQWAPETTVTLDELLNDLMRQGKHPVLSAVEIKGNQEIGQSVNNLQTISIPTKLAYAGLAVFKKDRLIGWLNENESKGYNYIQNKVRSTIGLVSCPKGGEISMEVFNTKTDVKGKLVDGKPQIDVLIRMELNVAEVQCKIDLTKQETFVQLENNSKKRLRNIIQMSLDKVQKTYKVDIYGFGEAIHRSEPKAWARLKKNWDEQFADLPVNMKLDIKIRRMGTIINSIIEKTKE</sequence>
<evidence type="ECO:0000259" key="8">
    <source>
        <dbReference type="Pfam" id="PF05504"/>
    </source>
</evidence>
<dbReference type="InterPro" id="IPR038501">
    <property type="entry name" value="Spore_GerAC_C_sf"/>
</dbReference>
<dbReference type="InterPro" id="IPR008844">
    <property type="entry name" value="Spore_GerAC-like"/>
</dbReference>
<feature type="domain" description="Spore germination protein N-terminal" evidence="9">
    <location>
        <begin position="22"/>
        <end position="198"/>
    </location>
</feature>
<dbReference type="InterPro" id="IPR046953">
    <property type="entry name" value="Spore_GerAC-like_C"/>
</dbReference>
<accession>A0ABT4Q422</accession>
<dbReference type="Gene3D" id="3.30.300.210">
    <property type="entry name" value="Nutrient germinant receptor protein C, domain 3"/>
    <property type="match status" value="1"/>
</dbReference>
<keyword evidence="7" id="KW-0449">Lipoprotein</keyword>
<dbReference type="NCBIfam" id="TIGR02887">
    <property type="entry name" value="spore_ger_x_C"/>
    <property type="match status" value="1"/>
</dbReference>
<evidence type="ECO:0000256" key="6">
    <source>
        <dbReference type="ARBA" id="ARBA00023139"/>
    </source>
</evidence>
<dbReference type="PANTHER" id="PTHR35789:SF1">
    <property type="entry name" value="SPORE GERMINATION PROTEIN B3"/>
    <property type="match status" value="1"/>
</dbReference>
<evidence type="ECO:0000256" key="5">
    <source>
        <dbReference type="ARBA" id="ARBA00023136"/>
    </source>
</evidence>
<dbReference type="EMBL" id="JAQAGZ010000002">
    <property type="protein sequence ID" value="MCZ8511608.1"/>
    <property type="molecule type" value="Genomic_DNA"/>
</dbReference>
<evidence type="ECO:0000256" key="4">
    <source>
        <dbReference type="ARBA" id="ARBA00022729"/>
    </source>
</evidence>
<name>A0ABT4Q422_9BACL</name>
<proteinExistence type="inferred from homology"/>
<comment type="caution">
    <text evidence="10">The sequence shown here is derived from an EMBL/GenBank/DDBJ whole genome shotgun (WGS) entry which is preliminary data.</text>
</comment>
<keyword evidence="6" id="KW-0564">Palmitate</keyword>
<keyword evidence="11" id="KW-1185">Reference proteome</keyword>
<evidence type="ECO:0000313" key="11">
    <source>
        <dbReference type="Proteomes" id="UP001527882"/>
    </source>
</evidence>
<keyword evidence="5" id="KW-0472">Membrane</keyword>
<organism evidence="10 11">
    <name type="scientific">Paenibacillus gyeongsangnamensis</name>
    <dbReference type="NCBI Taxonomy" id="3388067"/>
    <lineage>
        <taxon>Bacteria</taxon>
        <taxon>Bacillati</taxon>
        <taxon>Bacillota</taxon>
        <taxon>Bacilli</taxon>
        <taxon>Bacillales</taxon>
        <taxon>Paenibacillaceae</taxon>
        <taxon>Paenibacillus</taxon>
    </lineage>
</organism>
<comment type="similarity">
    <text evidence="2">Belongs to the GerABKC lipoprotein family.</text>
</comment>
<evidence type="ECO:0000256" key="2">
    <source>
        <dbReference type="ARBA" id="ARBA00007886"/>
    </source>
</evidence>
<dbReference type="PROSITE" id="PS51257">
    <property type="entry name" value="PROKAR_LIPOPROTEIN"/>
    <property type="match status" value="1"/>
</dbReference>
<keyword evidence="4" id="KW-0732">Signal</keyword>
<keyword evidence="3" id="KW-0309">Germination</keyword>
<dbReference type="InterPro" id="IPR057336">
    <property type="entry name" value="GerAC_N"/>
</dbReference>
<dbReference type="Proteomes" id="UP001527882">
    <property type="component" value="Unassembled WGS sequence"/>
</dbReference>
<dbReference type="Gene3D" id="6.20.190.10">
    <property type="entry name" value="Nutrient germinant receptor protein C, domain 1"/>
    <property type="match status" value="1"/>
</dbReference>
<reference evidence="10 11" key="1">
    <citation type="submission" date="2022-12" db="EMBL/GenBank/DDBJ databases">
        <title>Draft genome sequence of Paenibacillus sp. dW9.</title>
        <authorList>
            <person name="Choi E.-W."/>
            <person name="Kim D.-U."/>
        </authorList>
    </citation>
    <scope>NUCLEOTIDE SEQUENCE [LARGE SCALE GENOMIC DNA]</scope>
    <source>
        <strain evidence="11">dW9</strain>
    </source>
</reference>
<gene>
    <name evidence="10" type="ORF">O9H85_03995</name>
</gene>
<protein>
    <submittedName>
        <fullName evidence="10">Ger(X)C family spore germination protein</fullName>
    </submittedName>
</protein>
<dbReference type="RefSeq" id="WP_269880006.1">
    <property type="nucleotide sequence ID" value="NZ_JAQAGZ010000002.1"/>
</dbReference>
<feature type="domain" description="Spore germination GerAC-like C-terminal" evidence="8">
    <location>
        <begin position="224"/>
        <end position="387"/>
    </location>
</feature>
<evidence type="ECO:0000259" key="9">
    <source>
        <dbReference type="Pfam" id="PF25198"/>
    </source>
</evidence>